<dbReference type="PROSITE" id="PS00176">
    <property type="entry name" value="TOPO_IB_1"/>
    <property type="match status" value="1"/>
</dbReference>
<feature type="compositionally biased region" description="Basic residues" evidence="9">
    <location>
        <begin position="117"/>
        <end position="129"/>
    </location>
</feature>
<dbReference type="GO" id="GO:0006265">
    <property type="term" value="P:DNA topological change"/>
    <property type="evidence" value="ECO:0007669"/>
    <property type="project" value="UniProtKB-UniRule"/>
</dbReference>
<dbReference type="FunFam" id="3.90.15.10:FF:000002">
    <property type="entry name" value="DNA topoisomerase I"/>
    <property type="match status" value="1"/>
</dbReference>
<dbReference type="InterPro" id="IPR014727">
    <property type="entry name" value="TopoI_cat_a/b-sub_euk"/>
</dbReference>
<dbReference type="SUPFAM" id="SSF56741">
    <property type="entry name" value="Eukaryotic DNA topoisomerase I, N-terminal DNA-binding fragment"/>
    <property type="match status" value="1"/>
</dbReference>
<feature type="compositionally biased region" description="Basic and acidic residues" evidence="9">
    <location>
        <begin position="47"/>
        <end position="59"/>
    </location>
</feature>
<dbReference type="GO" id="GO:0009303">
    <property type="term" value="P:rRNA transcription"/>
    <property type="evidence" value="ECO:0007669"/>
    <property type="project" value="EnsemblFungi"/>
</dbReference>
<evidence type="ECO:0000256" key="8">
    <source>
        <dbReference type="SAM" id="Coils"/>
    </source>
</evidence>
<dbReference type="Pfam" id="PF14370">
    <property type="entry name" value="Topo_C_assoc"/>
    <property type="match status" value="1"/>
</dbReference>
<dbReference type="InterPro" id="IPR051062">
    <property type="entry name" value="Topoisomerase_IB"/>
</dbReference>
<dbReference type="CDD" id="cd00659">
    <property type="entry name" value="Topo_IB_C"/>
    <property type="match status" value="1"/>
</dbReference>
<comment type="similarity">
    <text evidence="2 6 7">Belongs to the type IB topoisomerase family.</text>
</comment>
<keyword evidence="5 6" id="KW-0413">Isomerase</keyword>
<evidence type="ECO:0000256" key="7">
    <source>
        <dbReference type="RuleBase" id="RU365101"/>
    </source>
</evidence>
<dbReference type="Gene3D" id="1.10.132.10">
    <property type="match status" value="1"/>
</dbReference>
<dbReference type="EMBL" id="KQ965764">
    <property type="protein sequence ID" value="KXS15148.1"/>
    <property type="molecule type" value="Genomic_DNA"/>
</dbReference>
<dbReference type="CDD" id="cd00660">
    <property type="entry name" value="Topoisomer_IB_N"/>
    <property type="match status" value="1"/>
</dbReference>
<keyword evidence="3 6" id="KW-0799">Topoisomerase</keyword>
<dbReference type="GO" id="GO:0005694">
    <property type="term" value="C:chromosome"/>
    <property type="evidence" value="ECO:0007669"/>
    <property type="project" value="InterPro"/>
</dbReference>
<feature type="domain" description="DNA topoisomerase I eukaryotic-type" evidence="10">
    <location>
        <begin position="400"/>
        <end position="823"/>
    </location>
</feature>
<dbReference type="FunFam" id="1.10.10.41:FF:000001">
    <property type="entry name" value="DNA topoisomerase I"/>
    <property type="match status" value="1"/>
</dbReference>
<dbReference type="GO" id="GO:0005730">
    <property type="term" value="C:nucleolus"/>
    <property type="evidence" value="ECO:0007669"/>
    <property type="project" value="EnsemblFungi"/>
</dbReference>
<dbReference type="Pfam" id="PF02919">
    <property type="entry name" value="Topoisom_I_N"/>
    <property type="match status" value="1"/>
</dbReference>
<dbReference type="InterPro" id="IPR013030">
    <property type="entry name" value="DNA_topo_DNA_db_N_dom2"/>
</dbReference>
<dbReference type="Proteomes" id="UP000070544">
    <property type="component" value="Unassembled WGS sequence"/>
</dbReference>
<dbReference type="GO" id="GO:0006357">
    <property type="term" value="P:regulation of transcription by RNA polymerase II"/>
    <property type="evidence" value="ECO:0007669"/>
    <property type="project" value="EnsemblFungi"/>
</dbReference>
<dbReference type="InterPro" id="IPR008336">
    <property type="entry name" value="TopoI_DNA-bd_euk"/>
</dbReference>
<dbReference type="PROSITE" id="PS52038">
    <property type="entry name" value="TOPO_IB_2"/>
    <property type="match status" value="1"/>
</dbReference>
<comment type="function">
    <text evidence="7">Releases the supercoiling and torsional tension of DNA introduced during the DNA replication and transcription by transiently cleaving and rejoining one strand of the DNA duplex. Introduces a single-strand break via transesterification at the specific target site 5'-[CT]CCTTp site in duplex DNA. The scissile phosphodiester is attacked by the catalytic tyrosine of the enzyme, resulting in the formation of a DNA-(3'-phosphotyrosyl)-enzyme intermediate and the expulsion of a 5'-OH DNA strand. The free DNA strand then undergoes passage around the unbroken strand thus removing DNA supercoils. Finally, in the religation step, the DNA 5'-OH attacks the covalent intermediate to expel the active-site tyrosine and restore the DNA phosphodiester backbone.</text>
</comment>
<protein>
    <recommendedName>
        <fullName evidence="7">DNA topoisomerase I</fullName>
        <ecNumber evidence="7">5.6.2.1</ecNumber>
    </recommendedName>
    <alternativeName>
        <fullName evidence="7">DNA topoisomerase 1</fullName>
    </alternativeName>
</protein>
<dbReference type="InterPro" id="IPR013499">
    <property type="entry name" value="TopoI_euk"/>
</dbReference>
<dbReference type="Pfam" id="PF01028">
    <property type="entry name" value="Topoisom_I"/>
    <property type="match status" value="1"/>
</dbReference>
<feature type="active site" description="O-(3'-phospho-DNA)-tyrosine intermediate" evidence="6">
    <location>
        <position position="809"/>
    </location>
</feature>
<evidence type="ECO:0000256" key="3">
    <source>
        <dbReference type="ARBA" id="ARBA00023029"/>
    </source>
</evidence>
<dbReference type="STRING" id="1344416.A0A139AEG3"/>
<dbReference type="GO" id="GO:0003677">
    <property type="term" value="F:DNA binding"/>
    <property type="evidence" value="ECO:0007669"/>
    <property type="project" value="UniProtKB-UniRule"/>
</dbReference>
<keyword evidence="8" id="KW-0175">Coiled coil</keyword>
<dbReference type="InterPro" id="IPR011010">
    <property type="entry name" value="DNA_brk_join_enz"/>
</dbReference>
<dbReference type="GO" id="GO:0006271">
    <property type="term" value="P:DNA strand elongation involved in DNA replication"/>
    <property type="evidence" value="ECO:0007669"/>
    <property type="project" value="EnsemblFungi"/>
</dbReference>
<dbReference type="GO" id="GO:0003917">
    <property type="term" value="F:DNA topoisomerase type I (single strand cut, ATP-independent) activity"/>
    <property type="evidence" value="ECO:0007669"/>
    <property type="project" value="UniProtKB-UniRule"/>
</dbReference>
<dbReference type="GO" id="GO:0000183">
    <property type="term" value="P:rDNA heterochromatin formation"/>
    <property type="evidence" value="ECO:0007669"/>
    <property type="project" value="EnsemblFungi"/>
</dbReference>
<feature type="region of interest" description="Disordered" evidence="9">
    <location>
        <begin position="1"/>
        <end position="243"/>
    </location>
</feature>
<evidence type="ECO:0000256" key="2">
    <source>
        <dbReference type="ARBA" id="ARBA00006645"/>
    </source>
</evidence>
<dbReference type="OMA" id="HRWKEVK"/>
<dbReference type="Gene3D" id="2.170.11.10">
    <property type="entry name" value="DNA Topoisomerase I, domain 2"/>
    <property type="match status" value="1"/>
</dbReference>
<comment type="catalytic activity">
    <reaction evidence="1 6 7">
        <text>ATP-independent breakage of single-stranded DNA, followed by passage and rejoining.</text>
        <dbReference type="EC" id="5.6.2.1"/>
    </reaction>
</comment>
<accession>A0A139AEG3</accession>
<evidence type="ECO:0000313" key="12">
    <source>
        <dbReference type="Proteomes" id="UP000070544"/>
    </source>
</evidence>
<dbReference type="InterPro" id="IPR013500">
    <property type="entry name" value="TopoI_cat_euk"/>
</dbReference>
<dbReference type="PANTHER" id="PTHR10290">
    <property type="entry name" value="DNA TOPOISOMERASE I"/>
    <property type="match status" value="1"/>
</dbReference>
<dbReference type="GO" id="GO:0006368">
    <property type="term" value="P:transcription elongation by RNA polymerase II"/>
    <property type="evidence" value="ECO:0007669"/>
    <property type="project" value="EnsemblFungi"/>
</dbReference>
<dbReference type="AlphaFoldDB" id="A0A139AEG3"/>
<evidence type="ECO:0000256" key="6">
    <source>
        <dbReference type="PROSITE-ProRule" id="PRU01382"/>
    </source>
</evidence>
<organism evidence="11 12">
    <name type="scientific">Gonapodya prolifera (strain JEL478)</name>
    <name type="common">Monoblepharis prolifera</name>
    <dbReference type="NCBI Taxonomy" id="1344416"/>
    <lineage>
        <taxon>Eukaryota</taxon>
        <taxon>Fungi</taxon>
        <taxon>Fungi incertae sedis</taxon>
        <taxon>Chytridiomycota</taxon>
        <taxon>Chytridiomycota incertae sedis</taxon>
        <taxon>Monoblepharidomycetes</taxon>
        <taxon>Monoblepharidales</taxon>
        <taxon>Gonapodyaceae</taxon>
        <taxon>Gonapodya</taxon>
    </lineage>
</organism>
<reference evidence="11 12" key="1">
    <citation type="journal article" date="2015" name="Genome Biol. Evol.">
        <title>Phylogenomic analyses indicate that early fungi evolved digesting cell walls of algal ancestors of land plants.</title>
        <authorList>
            <person name="Chang Y."/>
            <person name="Wang S."/>
            <person name="Sekimoto S."/>
            <person name="Aerts A.L."/>
            <person name="Choi C."/>
            <person name="Clum A."/>
            <person name="LaButti K.M."/>
            <person name="Lindquist E.A."/>
            <person name="Yee Ngan C."/>
            <person name="Ohm R.A."/>
            <person name="Salamov A.A."/>
            <person name="Grigoriev I.V."/>
            <person name="Spatafora J.W."/>
            <person name="Berbee M.L."/>
        </authorList>
    </citation>
    <scope>NUCLEOTIDE SEQUENCE [LARGE SCALE GENOMIC DNA]</scope>
    <source>
        <strain evidence="11 12">JEL478</strain>
    </source>
</reference>
<feature type="compositionally biased region" description="Acidic residues" evidence="9">
    <location>
        <begin position="96"/>
        <end position="111"/>
    </location>
</feature>
<dbReference type="FunFam" id="2.170.11.10:FF:000001">
    <property type="entry name" value="DNA topoisomerase I"/>
    <property type="match status" value="1"/>
</dbReference>
<dbReference type="SMART" id="SM00435">
    <property type="entry name" value="TOPEUc"/>
    <property type="match status" value="1"/>
</dbReference>
<evidence type="ECO:0000313" key="11">
    <source>
        <dbReference type="EMBL" id="KXS15148.1"/>
    </source>
</evidence>
<dbReference type="PRINTS" id="PR00416">
    <property type="entry name" value="EUTPISMRASEI"/>
</dbReference>
<dbReference type="GO" id="GO:0000019">
    <property type="term" value="P:regulation of mitotic recombination"/>
    <property type="evidence" value="ECO:0007669"/>
    <property type="project" value="EnsemblFungi"/>
</dbReference>
<dbReference type="InterPro" id="IPR036202">
    <property type="entry name" value="TopoI_DNA-bd_euk_N_sf"/>
</dbReference>
<feature type="coiled-coil region" evidence="8">
    <location>
        <begin position="723"/>
        <end position="790"/>
    </location>
</feature>
<evidence type="ECO:0000256" key="4">
    <source>
        <dbReference type="ARBA" id="ARBA00023125"/>
    </source>
</evidence>
<dbReference type="Gene3D" id="3.90.15.10">
    <property type="entry name" value="Topoisomerase I, Chain A, domain 3"/>
    <property type="match status" value="1"/>
</dbReference>
<dbReference type="InterPro" id="IPR018521">
    <property type="entry name" value="TopoIB_AS"/>
</dbReference>
<keyword evidence="4 6" id="KW-0238">DNA-binding</keyword>
<proteinExistence type="inferred from homology"/>
<feature type="compositionally biased region" description="Basic and acidic residues" evidence="9">
    <location>
        <begin position="143"/>
        <end position="156"/>
    </location>
</feature>
<dbReference type="OrthoDB" id="47179at2759"/>
<dbReference type="PANTHER" id="PTHR10290:SF3">
    <property type="entry name" value="DNA TOPOISOMERASE 1"/>
    <property type="match status" value="1"/>
</dbReference>
<feature type="compositionally biased region" description="Basic and acidic residues" evidence="9">
    <location>
        <begin position="164"/>
        <end position="176"/>
    </location>
</feature>
<sequence>MSAPTEMEGVAPSTNGVASISAKRKAVDHLDGDSSDDLPLQARVRTKTVDAKKKPKVEPSDGDSDAVNSRRRSTDSKRRAAAKRKLSSEDSGAENSSEDTDESENFSESDSDAPLAKRAKSKSAGKKRASNGNVSSKSTAKRKREEMAKDGTDASLERSNSSKSEPKIKEEKESKPAPKLKKVKVESESDDSAVSRPKPASKKSKPPLKKEVKDEPNGSVSGTPQKKARGKKKAEEDEEEDEQYKWWLQQQGDTSEKWKSLEHNGVFFPPPYKPIGVKMKYDGREIDLDPEAEEVAGFYAQLVGTEWVENPTFRKNFFEDWLAVLAKSKKSHPIKSLEKCDFSPLTEYYAKIRDERKSMTKEQKEASKAEKLALDEKYGWALIDGRKEKIGNFRIEPPGLFRGRGAHPKAGRLKKRVMPEQVVINIGADAKVPDPPGGHQWCEVVHDNTVTWLAYWKENVNDAFKYVFFAAGSSLKGQSDLKKFEKARDLKKHVRKIRNDYQAGLKDELMATRQRSTAMYFIDRLALRAGNEKGEDEADTVGCCSLRYEHVTLAPPNKVIFDFLGKDSIRYYNEVEVEDQVFKNLKIFKKPPKKEGDPLFDRLDTTILNKHLQNYMKGLTAKVFRTYNASHTFQEQLQNTPKDGSLPEKLLAYNRANREVAILCNHQRSVPKAHGNQMEKLKNKVRALKYERRKIREQILELDPKRKRKTEYAEESDLDEDWIEQHEKFLEEQEKERLAKKLEKENERRKEEGEELLTHLDPPVKKTPSLDRLEDQFEKINERIKAQKLAMVDKDENKTTALGTSKINYIDPRISVMWCKKYDVPLEKVFNKSLLTKFKWAMETPGDWEF</sequence>
<gene>
    <name evidence="11" type="ORF">M427DRAFT_123840</name>
</gene>
<dbReference type="GO" id="GO:0005739">
    <property type="term" value="C:mitochondrion"/>
    <property type="evidence" value="ECO:0007669"/>
    <property type="project" value="EnsemblFungi"/>
</dbReference>
<dbReference type="GO" id="GO:0007097">
    <property type="term" value="P:nuclear migration"/>
    <property type="evidence" value="ECO:0007669"/>
    <property type="project" value="EnsemblFungi"/>
</dbReference>
<dbReference type="InterPro" id="IPR001631">
    <property type="entry name" value="TopoI"/>
</dbReference>
<keyword evidence="12" id="KW-1185">Reference proteome</keyword>
<dbReference type="InterPro" id="IPR025834">
    <property type="entry name" value="TopoI_C_dom"/>
</dbReference>
<dbReference type="Gene3D" id="1.10.10.41">
    <property type="entry name" value="Yeast DNA topoisomerase - domain 1"/>
    <property type="match status" value="1"/>
</dbReference>
<dbReference type="SUPFAM" id="SSF56349">
    <property type="entry name" value="DNA breaking-rejoining enzymes"/>
    <property type="match status" value="1"/>
</dbReference>
<evidence type="ECO:0000256" key="9">
    <source>
        <dbReference type="SAM" id="MobiDB-lite"/>
    </source>
</evidence>
<evidence type="ECO:0000256" key="5">
    <source>
        <dbReference type="ARBA" id="ARBA00023235"/>
    </source>
</evidence>
<dbReference type="EC" id="5.6.2.1" evidence="7"/>
<evidence type="ECO:0000256" key="1">
    <source>
        <dbReference type="ARBA" id="ARBA00000213"/>
    </source>
</evidence>
<dbReference type="GO" id="GO:0007076">
    <property type="term" value="P:mitotic chromosome condensation"/>
    <property type="evidence" value="ECO:0007669"/>
    <property type="project" value="EnsemblFungi"/>
</dbReference>
<dbReference type="InterPro" id="IPR013034">
    <property type="entry name" value="DNA_topo_DNA_db_N_dom1"/>
</dbReference>
<name>A0A139AEG3_GONPJ</name>
<dbReference type="InterPro" id="IPR014711">
    <property type="entry name" value="TopoI_cat_a-hlx-sub_euk"/>
</dbReference>
<evidence type="ECO:0000259" key="10">
    <source>
        <dbReference type="SMART" id="SM00435"/>
    </source>
</evidence>